<feature type="non-terminal residue" evidence="2">
    <location>
        <position position="53"/>
    </location>
</feature>
<accession>A0A6S6S0K9</accession>
<keyword evidence="1" id="KW-0472">Membrane</keyword>
<name>A0A6S6S0K9_9GAMM</name>
<gene>
    <name evidence="2" type="ORF">HELGO_WM28195</name>
</gene>
<dbReference type="AlphaFoldDB" id="A0A6S6S0K9"/>
<sequence length="53" mass="6122">MSFKQGLIRARSHLIFLFGLLTAFILVIWLEGITLQQTSNDKFTDLMETTHPQ</sequence>
<keyword evidence="1" id="KW-0812">Transmembrane</keyword>
<protein>
    <submittedName>
        <fullName evidence="2">Uncharacterized protein</fullName>
    </submittedName>
</protein>
<reference evidence="2" key="1">
    <citation type="submission" date="2020-01" db="EMBL/GenBank/DDBJ databases">
        <authorList>
            <person name="Meier V. D."/>
            <person name="Meier V D."/>
        </authorList>
    </citation>
    <scope>NUCLEOTIDE SEQUENCE</scope>
    <source>
        <strain evidence="2">HLG_WM_MAG_08</strain>
    </source>
</reference>
<dbReference type="EMBL" id="CACVAV010000020">
    <property type="protein sequence ID" value="CAA6801233.1"/>
    <property type="molecule type" value="Genomic_DNA"/>
</dbReference>
<keyword evidence="1" id="KW-1133">Transmembrane helix</keyword>
<proteinExistence type="predicted"/>
<feature type="transmembrane region" description="Helical" evidence="1">
    <location>
        <begin position="12"/>
        <end position="30"/>
    </location>
</feature>
<evidence type="ECO:0000256" key="1">
    <source>
        <dbReference type="SAM" id="Phobius"/>
    </source>
</evidence>
<evidence type="ECO:0000313" key="2">
    <source>
        <dbReference type="EMBL" id="CAA6801233.1"/>
    </source>
</evidence>
<organism evidence="2">
    <name type="scientific">uncultured Thiotrichaceae bacterium</name>
    <dbReference type="NCBI Taxonomy" id="298394"/>
    <lineage>
        <taxon>Bacteria</taxon>
        <taxon>Pseudomonadati</taxon>
        <taxon>Pseudomonadota</taxon>
        <taxon>Gammaproteobacteria</taxon>
        <taxon>Thiotrichales</taxon>
        <taxon>Thiotrichaceae</taxon>
        <taxon>environmental samples</taxon>
    </lineage>
</organism>